<feature type="domain" description="Ig-like" evidence="3">
    <location>
        <begin position="1010"/>
        <end position="1089"/>
    </location>
</feature>
<dbReference type="InterPro" id="IPR011050">
    <property type="entry name" value="Pectin_lyase_fold/virulence"/>
</dbReference>
<dbReference type="EMBL" id="FORU01000004">
    <property type="protein sequence ID" value="SFJ23493.1"/>
    <property type="molecule type" value="Genomic_DNA"/>
</dbReference>
<dbReference type="Pfam" id="PF19081">
    <property type="entry name" value="Ig_7"/>
    <property type="match status" value="1"/>
</dbReference>
<dbReference type="Gene3D" id="3.30.160.710">
    <property type="match status" value="1"/>
</dbReference>
<proteinExistence type="predicted"/>
<feature type="non-terminal residue" evidence="4">
    <location>
        <position position="1315"/>
    </location>
</feature>
<dbReference type="NCBIfam" id="TIGR02167">
    <property type="entry name" value="Liste_lipo_26"/>
    <property type="match status" value="4"/>
</dbReference>
<feature type="chain" id="PRO_5017272929" evidence="1">
    <location>
        <begin position="23"/>
        <end position="1315"/>
    </location>
</feature>
<dbReference type="Pfam" id="PF03382">
    <property type="entry name" value="DUF285"/>
    <property type="match status" value="1"/>
</dbReference>
<evidence type="ECO:0000313" key="5">
    <source>
        <dbReference type="Proteomes" id="UP000243887"/>
    </source>
</evidence>
<name>A0A1I3PPT7_9FLAO</name>
<dbReference type="InterPro" id="IPR011889">
    <property type="entry name" value="Liste_lipo_26"/>
</dbReference>
<dbReference type="PANTHER" id="PTHR11319:SF35">
    <property type="entry name" value="OUTER MEMBRANE PROTEIN PMPC-RELATED"/>
    <property type="match status" value="1"/>
</dbReference>
<dbReference type="SUPFAM" id="SSF51126">
    <property type="entry name" value="Pectin lyase-like"/>
    <property type="match status" value="1"/>
</dbReference>
<dbReference type="OrthoDB" id="9813840at2"/>
<organism evidence="4 5">
    <name type="scientific">Myroides guanonis</name>
    <dbReference type="NCBI Taxonomy" id="1150112"/>
    <lineage>
        <taxon>Bacteria</taxon>
        <taxon>Pseudomonadati</taxon>
        <taxon>Bacteroidota</taxon>
        <taxon>Flavobacteriia</taxon>
        <taxon>Flavobacteriales</taxon>
        <taxon>Flavobacteriaceae</taxon>
        <taxon>Myroides</taxon>
    </lineage>
</organism>
<gene>
    <name evidence="4" type="ORF">SAMN04487893_104199</name>
</gene>
<reference evidence="5" key="1">
    <citation type="submission" date="2016-10" db="EMBL/GenBank/DDBJ databases">
        <authorList>
            <person name="Varghese N."/>
            <person name="Submissions S."/>
        </authorList>
    </citation>
    <scope>NUCLEOTIDE SEQUENCE [LARGE SCALE GENOMIC DNA]</scope>
    <source>
        <strain evidence="5">DSM 26542</strain>
    </source>
</reference>
<dbReference type="Proteomes" id="UP000243887">
    <property type="component" value="Unassembled WGS sequence"/>
</dbReference>
<feature type="domain" description="MBG" evidence="2">
    <location>
        <begin position="1094"/>
        <end position="1167"/>
    </location>
</feature>
<evidence type="ECO:0000259" key="2">
    <source>
        <dbReference type="Pfam" id="PF18676"/>
    </source>
</evidence>
<dbReference type="InterPro" id="IPR041286">
    <property type="entry name" value="MBG_2"/>
</dbReference>
<evidence type="ECO:0000313" key="4">
    <source>
        <dbReference type="EMBL" id="SFJ23493.1"/>
    </source>
</evidence>
<dbReference type="Pfam" id="PF18676">
    <property type="entry name" value="MBG_2"/>
    <property type="match status" value="3"/>
</dbReference>
<keyword evidence="1" id="KW-0732">Signal</keyword>
<feature type="domain" description="MBG" evidence="2">
    <location>
        <begin position="1173"/>
        <end position="1245"/>
    </location>
</feature>
<feature type="domain" description="MBG" evidence="2">
    <location>
        <begin position="1252"/>
        <end position="1315"/>
    </location>
</feature>
<dbReference type="InterPro" id="IPR005046">
    <property type="entry name" value="DUF285"/>
</dbReference>
<dbReference type="STRING" id="1150112.SAMN04487893_104199"/>
<keyword evidence="5" id="KW-1185">Reference proteome</keyword>
<protein>
    <submittedName>
        <fullName evidence="4">Surface protein</fullName>
    </submittedName>
</protein>
<dbReference type="RefSeq" id="WP_143077727.1">
    <property type="nucleotide sequence ID" value="NZ_FORU01000004.1"/>
</dbReference>
<feature type="signal peptide" evidence="1">
    <location>
        <begin position="1"/>
        <end position="22"/>
    </location>
</feature>
<dbReference type="PANTHER" id="PTHR11319">
    <property type="entry name" value="G PROTEIN-COUPLED RECEPTOR-RELATED"/>
    <property type="match status" value="1"/>
</dbReference>
<dbReference type="InterPro" id="IPR044023">
    <property type="entry name" value="Ig_7"/>
</dbReference>
<evidence type="ECO:0000259" key="3">
    <source>
        <dbReference type="Pfam" id="PF19081"/>
    </source>
</evidence>
<dbReference type="Gene3D" id="2.40.10.10">
    <property type="entry name" value="Trypsin-like serine proteases"/>
    <property type="match status" value="1"/>
</dbReference>
<accession>A0A1I3PPT7</accession>
<dbReference type="InterPro" id="IPR025667">
    <property type="entry name" value="SprB_repeat"/>
</dbReference>
<evidence type="ECO:0000256" key="1">
    <source>
        <dbReference type="SAM" id="SignalP"/>
    </source>
</evidence>
<dbReference type="Pfam" id="PF13573">
    <property type="entry name" value="SprB"/>
    <property type="match status" value="1"/>
</dbReference>
<sequence length="1315" mass="142975">MRKYYLLFVVLLSILSKGIAQTPPKDFITVWDLSKEGSAANDNKTQLEFFVETAPGQSINYKWKTNTGESGSGTIQADSTLATIPNLPIGTFVYLSLEPQNLKRFYTFNDSIWKYSLDPQRLISVQQWGTVNWSSMAFMFDNCRNLNVFSASDIPNLSGVTSMRDMFYVATAFNYDIGNWDTSNVTDMRLMFYNAVSFNKDIGGWDMSSVTQTEGMFYHAISFNQDIGDWDMSSVINMAGMFLNAKEFNQDISGWNTSSVNTMQGMFNKASSFNQDIGAWNTSRVTNMGSMFSNAVAFDKDISGWNTSLVNDMSFMFHNANVFNQNISNWNTSSVINMSHMLFIASNFNQNIGSWILNQNVNLSNMLNRSGLDCFNYSETLEGWANNPNIPIGRNLGAEAKKYASDGAVSRNILINSKGWTFTGDKEVRSCESIDYTPNSGNIVYVNQAVDQFAANYTGDGSSWVNAMPELADALKWASENEAKWNTTPLQIWVAGGVYKPKYTPENGRNFSDTPPNPRDVSFLMVKNVQLYGGFKGDEISLAHRDLKNEGNKSVLSGDIGLLNNKSDNTYHVVICVHDVGTALLDGFTITRAETGGGEPNRTIGVKDKNINIRLGGGMFIDDSSPRISNSVFSENKAYRGGGIYNLVGSPVISNSVFIKNEAQHGGGMYNEASKSRVINTLFAENEAGEGGGIFNANSSKVVFTNVTITNNKGSQGGGLRNYVDSSFKVYNSIIWGNTNKSDNGLNNVLNAFTGGNLEFYNSIIQGSGGSGPNWGKNFKDNDLGYDKGGNMDKNPLFTNDYNLGTNSPAIDAANNSYYTDSDKGNGKLQTDTDVASDRRFSNCKLDLGAFERQTGLIITPTQKNVTCYGGNDGTATVNVTGGNAPFTYTWSPNVGNSATVTGLSAGDYIVTISNANNCVVTQSFTITESSVVEPPIAIDQFFCNPREIKVDDLEVLVGDDIKWYDVETGGLPLDRTKLLENGATYYATQTLDGCESVERAAVIVTIQIPTAPTVIPIIEYAYGDNAVALSVTANTNNTLLWYTTESGGGATTTAPVPTTNVLGDQEFWVSQITAENCESKRSKIVVKVLKATLTVTTDMDQTKVYGDVDPTFGYTVSGFKNGDTATVLSGVLGRVAGENAGAYPFQQGTLDAGANYIIEIIPANFTITKVSLTVTTDANQNKVYGDVDPIFGYTTSEFKNWDTAAVLTGALSRAVGENVDIYAIHQGSLSAGINYDIIFVSENFAINKTMLTITVNEDQSKVYGDIDPVLTYTVSGLKNSDTTAVLTGTLSRDTGENVGMYSINQGSLSAGINY</sequence>
<dbReference type="InterPro" id="IPR043504">
    <property type="entry name" value="Peptidase_S1_PA_chymotrypsin"/>
</dbReference>